<dbReference type="Gene3D" id="1.10.287.130">
    <property type="match status" value="1"/>
</dbReference>
<keyword evidence="2" id="KW-1185">Reference proteome</keyword>
<evidence type="ECO:0000313" key="1">
    <source>
        <dbReference type="EMBL" id="QEK37831.1"/>
    </source>
</evidence>
<gene>
    <name evidence="1" type="ORF">FZC35_00305</name>
</gene>
<dbReference type="AlphaFoldDB" id="A0A5C0UDL1"/>
<reference evidence="1 2" key="1">
    <citation type="submission" date="2019-08" db="EMBL/GenBank/DDBJ databases">
        <title>Highly reduced genomes of protist endosymbionts show evolutionary convergence.</title>
        <authorList>
            <person name="George E."/>
            <person name="Husnik F."/>
            <person name="Tashyreva D."/>
            <person name="Prokopchuk G."/>
            <person name="Horak A."/>
            <person name="Kwong W.K."/>
            <person name="Lukes J."/>
            <person name="Keeling P.J."/>
        </authorList>
    </citation>
    <scope>NUCLEOTIDE SEQUENCE [LARGE SCALE GENOMIC DNA]</scope>
    <source>
        <strain evidence="1">1605</strain>
    </source>
</reference>
<evidence type="ECO:0000313" key="2">
    <source>
        <dbReference type="Proteomes" id="UP000325155"/>
    </source>
</evidence>
<accession>A0A5C0UDL1</accession>
<dbReference type="KEGG" id="cip:FZC35_00305"/>
<protein>
    <submittedName>
        <fullName evidence="1">Uncharacterized protein</fullName>
    </submittedName>
</protein>
<dbReference type="Proteomes" id="UP000325155">
    <property type="component" value="Chromosome"/>
</dbReference>
<dbReference type="EMBL" id="CP043315">
    <property type="protein sequence ID" value="QEK37831.1"/>
    <property type="molecule type" value="Genomic_DNA"/>
</dbReference>
<sequence>MNTLISRISHDLINPLGGVAMLLDQKIDSESQDIIKESINHAMQVLDIIRSIFSSNLTVNHAEKIIQKINYIELDFQNTPRNLDNLAQILLTICLVFLQKQKKGKVIVTETMVELDIIINEDELSGLFLKNLSSYSCYFYLIGQLSKDKTVKYENQIMQIIF</sequence>
<dbReference type="RefSeq" id="WP_148980678.1">
    <property type="nucleotide sequence ID" value="NZ_CP043315.1"/>
</dbReference>
<dbReference type="OrthoDB" id="9803702at2"/>
<organism evidence="1 2">
    <name type="scientific">Candidatus Cytomitobacter indipagum</name>
    <dbReference type="NCBI Taxonomy" id="2601575"/>
    <lineage>
        <taxon>Bacteria</taxon>
        <taxon>Pseudomonadati</taxon>
        <taxon>Pseudomonadota</taxon>
        <taxon>Alphaproteobacteria</taxon>
        <taxon>Holosporales</taxon>
        <taxon>Holosporaceae</taxon>
        <taxon>Candidatus Cytomitobacter</taxon>
    </lineage>
</organism>
<name>A0A5C0UDL1_9PROT</name>
<proteinExistence type="predicted"/>